<dbReference type="PANTHER" id="PTHR16056:SF20">
    <property type="entry name" value="C2H2-TYPE DOMAIN-CONTAINING PROTEIN-RELATED"/>
    <property type="match status" value="1"/>
</dbReference>
<dbReference type="GO" id="GO:0005739">
    <property type="term" value="C:mitochondrion"/>
    <property type="evidence" value="ECO:0007669"/>
    <property type="project" value="TreeGrafter"/>
</dbReference>
<dbReference type="GO" id="GO:0008017">
    <property type="term" value="F:microtubule binding"/>
    <property type="evidence" value="ECO:0007669"/>
    <property type="project" value="TreeGrafter"/>
</dbReference>
<dbReference type="AlphaFoldDB" id="A0A1I7Y447"/>
<protein>
    <submittedName>
        <fullName evidence="2">TPR_REGION domain-containing protein</fullName>
    </submittedName>
</protein>
<dbReference type="Proteomes" id="UP000095287">
    <property type="component" value="Unplaced"/>
</dbReference>
<dbReference type="Gene3D" id="1.25.40.10">
    <property type="entry name" value="Tetratricopeptide repeat domain"/>
    <property type="match status" value="1"/>
</dbReference>
<keyword evidence="1" id="KW-1185">Reference proteome</keyword>
<dbReference type="PANTHER" id="PTHR16056">
    <property type="entry name" value="REGULATOR OF MICROTUBULE DYNAMICS PROTEIN"/>
    <property type="match status" value="1"/>
</dbReference>
<dbReference type="InterPro" id="IPR049039">
    <property type="entry name" value="RMD1-3_a_helical_rpt"/>
</dbReference>
<sequence>MIITTKIDDLLEAGDSQEAYDLLKESLQQDKDNFELLWRLAKACHMVASSLGKKLESKKKELILEGRDAGLAAYKISNTNFDVLMWLAVLSGELSDYLGTKERIQEGHKFKEYLDEALAMKPADYALLHMRGRFSYSVANLSWLERKAATAFFRAEPPTATIDEALRDFEESDRLKPEWMENLYYLARCYLDKGNKECAVKYLKIAEGLEACDDGERDMQAEVRKLIQKNSK</sequence>
<dbReference type="SUPFAM" id="SSF48452">
    <property type="entry name" value="TPR-like"/>
    <property type="match status" value="1"/>
</dbReference>
<dbReference type="GO" id="GO:0097431">
    <property type="term" value="C:mitotic spindle pole"/>
    <property type="evidence" value="ECO:0007669"/>
    <property type="project" value="TreeGrafter"/>
</dbReference>
<evidence type="ECO:0000313" key="1">
    <source>
        <dbReference type="Proteomes" id="UP000095287"/>
    </source>
</evidence>
<dbReference type="GO" id="GO:0005876">
    <property type="term" value="C:spindle microtubule"/>
    <property type="evidence" value="ECO:0007669"/>
    <property type="project" value="TreeGrafter"/>
</dbReference>
<organism evidence="1 2">
    <name type="scientific">Steinernema glaseri</name>
    <dbReference type="NCBI Taxonomy" id="37863"/>
    <lineage>
        <taxon>Eukaryota</taxon>
        <taxon>Metazoa</taxon>
        <taxon>Ecdysozoa</taxon>
        <taxon>Nematoda</taxon>
        <taxon>Chromadorea</taxon>
        <taxon>Rhabditida</taxon>
        <taxon>Tylenchina</taxon>
        <taxon>Panagrolaimomorpha</taxon>
        <taxon>Strongyloidoidea</taxon>
        <taxon>Steinernematidae</taxon>
        <taxon>Steinernema</taxon>
    </lineage>
</organism>
<proteinExistence type="predicted"/>
<dbReference type="InterPro" id="IPR011990">
    <property type="entry name" value="TPR-like_helical_dom_sf"/>
</dbReference>
<accession>A0A1I7Y447</accession>
<dbReference type="Pfam" id="PF21033">
    <property type="entry name" value="RMD1-3"/>
    <property type="match status" value="1"/>
</dbReference>
<dbReference type="WBParaSite" id="L893_g1254.t1">
    <property type="protein sequence ID" value="L893_g1254.t1"/>
    <property type="gene ID" value="L893_g1254"/>
</dbReference>
<evidence type="ECO:0000313" key="2">
    <source>
        <dbReference type="WBParaSite" id="L893_g1254.t1"/>
    </source>
</evidence>
<name>A0A1I7Y447_9BILA</name>
<reference evidence="2" key="1">
    <citation type="submission" date="2016-11" db="UniProtKB">
        <authorList>
            <consortium name="WormBaseParasite"/>
        </authorList>
    </citation>
    <scope>IDENTIFICATION</scope>
</reference>